<proteinExistence type="inferred from homology"/>
<evidence type="ECO:0000256" key="3">
    <source>
        <dbReference type="ARBA" id="ARBA00005323"/>
    </source>
</evidence>
<comment type="catalytic activity">
    <reaction evidence="8">
        <text>D-serine = pyruvate + NH4(+)</text>
        <dbReference type="Rhea" id="RHEA:13977"/>
        <dbReference type="ChEBI" id="CHEBI:15361"/>
        <dbReference type="ChEBI" id="CHEBI:28938"/>
        <dbReference type="ChEBI" id="CHEBI:35247"/>
        <dbReference type="EC" id="4.3.1.18"/>
    </reaction>
    <physiologicalReaction direction="left-to-right" evidence="8">
        <dbReference type="Rhea" id="RHEA:13978"/>
    </physiologicalReaction>
</comment>
<sequence>MADRLKITDLRTPAFMVDLKTVQSNCKAMIDRCKGLGVELRTNMKTHRTLEAGEYMTAGTKRCISVSTLAEAEFYSNGGYDDITYAYPLSSDKVSQAAQLLSRLEKFHVLVDNYMILDSLVVYPLPEGKKWSVFLKVNCGYNRAGVWYDDPQSVDMAKEISSKSCVTFKGLYIHEGNSYNCQGEDEIKQTASETFKRLNIFSHRLKQAGIEFPTVAIGATPSCSKPPDDVEGINEFHPGNYVFYDYQQYLTGSCGLNDIAVRVLTRVIGHYPEREQILIDCGWTGLSHDSLGKLKTGFCYFEGHPNLKLVKMTQEISTVQAVEGPLDLLLYPIGSFLRIIPFHACATAYMHPVYYVVKNDEVVDKWIPNRGW</sequence>
<accession>A0A3M6U4S5</accession>
<dbReference type="Pfam" id="PF14031">
    <property type="entry name" value="D-ser_dehydrat"/>
    <property type="match status" value="1"/>
</dbReference>
<evidence type="ECO:0000256" key="7">
    <source>
        <dbReference type="ARBA" id="ARBA00023239"/>
    </source>
</evidence>
<comment type="cofactor">
    <cofactor evidence="1">
        <name>pyridoxal 5'-phosphate</name>
        <dbReference type="ChEBI" id="CHEBI:597326"/>
    </cofactor>
</comment>
<evidence type="ECO:0000256" key="1">
    <source>
        <dbReference type="ARBA" id="ARBA00001933"/>
    </source>
</evidence>
<evidence type="ECO:0000256" key="6">
    <source>
        <dbReference type="ARBA" id="ARBA00022898"/>
    </source>
</evidence>
<dbReference type="EC" id="4.3.1.18" evidence="9"/>
<keyword evidence="4" id="KW-0479">Metal-binding</keyword>
<evidence type="ECO:0000256" key="10">
    <source>
        <dbReference type="ARBA" id="ARBA00069616"/>
    </source>
</evidence>
<gene>
    <name evidence="13" type="ORF">pdam_00019410</name>
</gene>
<dbReference type="GO" id="GO:0036088">
    <property type="term" value="P:D-serine catabolic process"/>
    <property type="evidence" value="ECO:0007669"/>
    <property type="project" value="TreeGrafter"/>
</dbReference>
<dbReference type="GO" id="GO:0008721">
    <property type="term" value="F:D-serine ammonia-lyase activity"/>
    <property type="evidence" value="ECO:0007669"/>
    <property type="project" value="UniProtKB-EC"/>
</dbReference>
<evidence type="ECO:0000256" key="9">
    <source>
        <dbReference type="ARBA" id="ARBA00066349"/>
    </source>
</evidence>
<protein>
    <recommendedName>
        <fullName evidence="10">D-serine dehydratase</fullName>
        <ecNumber evidence="9">4.3.1.18</ecNumber>
    </recommendedName>
    <alternativeName>
        <fullName evidence="11">D-serine deaminase</fullName>
    </alternativeName>
</protein>
<evidence type="ECO:0000313" key="13">
    <source>
        <dbReference type="EMBL" id="RMX48559.1"/>
    </source>
</evidence>
<dbReference type="OrthoDB" id="20198at2759"/>
<evidence type="ECO:0000256" key="8">
    <source>
        <dbReference type="ARBA" id="ARBA00051198"/>
    </source>
</evidence>
<organism evidence="13 14">
    <name type="scientific">Pocillopora damicornis</name>
    <name type="common">Cauliflower coral</name>
    <name type="synonym">Millepora damicornis</name>
    <dbReference type="NCBI Taxonomy" id="46731"/>
    <lineage>
        <taxon>Eukaryota</taxon>
        <taxon>Metazoa</taxon>
        <taxon>Cnidaria</taxon>
        <taxon>Anthozoa</taxon>
        <taxon>Hexacorallia</taxon>
        <taxon>Scleractinia</taxon>
        <taxon>Astrocoeniina</taxon>
        <taxon>Pocilloporidae</taxon>
        <taxon>Pocillopora</taxon>
    </lineage>
</organism>
<dbReference type="PANTHER" id="PTHR28004:SF2">
    <property type="entry name" value="D-SERINE DEHYDRATASE"/>
    <property type="match status" value="1"/>
</dbReference>
<dbReference type="Gene3D" id="2.40.37.20">
    <property type="entry name" value="D-serine dehydratase-like domain"/>
    <property type="match status" value="1"/>
</dbReference>
<feature type="domain" description="D-serine dehydratase-like" evidence="12">
    <location>
        <begin position="260"/>
        <end position="358"/>
    </location>
</feature>
<comment type="cofactor">
    <cofactor evidence="2">
        <name>Zn(2+)</name>
        <dbReference type="ChEBI" id="CHEBI:29105"/>
    </cofactor>
</comment>
<evidence type="ECO:0000256" key="11">
    <source>
        <dbReference type="ARBA" id="ARBA00075219"/>
    </source>
</evidence>
<comment type="caution">
    <text evidence="13">The sequence shown here is derived from an EMBL/GenBank/DDBJ whole genome shotgun (WGS) entry which is preliminary data.</text>
</comment>
<dbReference type="OMA" id="WPRFYGW"/>
<keyword evidence="6" id="KW-0663">Pyridoxal phosphate</keyword>
<dbReference type="InterPro" id="IPR042208">
    <property type="entry name" value="D-ser_dehydrat-like_sf"/>
</dbReference>
<dbReference type="EMBL" id="RCHS01002251">
    <property type="protein sequence ID" value="RMX48559.1"/>
    <property type="molecule type" value="Genomic_DNA"/>
</dbReference>
<dbReference type="SMART" id="SM01119">
    <property type="entry name" value="D-ser_dehydrat"/>
    <property type="match status" value="1"/>
</dbReference>
<evidence type="ECO:0000256" key="2">
    <source>
        <dbReference type="ARBA" id="ARBA00001947"/>
    </source>
</evidence>
<dbReference type="InterPro" id="IPR026956">
    <property type="entry name" value="D-ser_dehydrat-like_dom"/>
</dbReference>
<evidence type="ECO:0000256" key="4">
    <source>
        <dbReference type="ARBA" id="ARBA00022723"/>
    </source>
</evidence>
<dbReference type="SUPFAM" id="SSF51419">
    <property type="entry name" value="PLP-binding barrel"/>
    <property type="match status" value="1"/>
</dbReference>
<dbReference type="FunFam" id="3.20.20.10:FF:000016">
    <property type="entry name" value="D-serine dehydratase"/>
    <property type="match status" value="1"/>
</dbReference>
<evidence type="ECO:0000256" key="5">
    <source>
        <dbReference type="ARBA" id="ARBA00022833"/>
    </source>
</evidence>
<dbReference type="Proteomes" id="UP000275408">
    <property type="component" value="Unassembled WGS sequence"/>
</dbReference>
<dbReference type="InterPro" id="IPR029066">
    <property type="entry name" value="PLP-binding_barrel"/>
</dbReference>
<dbReference type="InterPro" id="IPR001608">
    <property type="entry name" value="Ala_racemase_N"/>
</dbReference>
<dbReference type="PANTHER" id="PTHR28004">
    <property type="entry name" value="ZGC:162816-RELATED"/>
    <property type="match status" value="1"/>
</dbReference>
<dbReference type="InterPro" id="IPR051466">
    <property type="entry name" value="D-amino_acid_metab_enzyme"/>
</dbReference>
<evidence type="ECO:0000259" key="12">
    <source>
        <dbReference type="SMART" id="SM01119"/>
    </source>
</evidence>
<keyword evidence="5" id="KW-0862">Zinc</keyword>
<dbReference type="AlphaFoldDB" id="A0A3M6U4S5"/>
<keyword evidence="14" id="KW-1185">Reference proteome</keyword>
<name>A0A3M6U4S5_POCDA</name>
<evidence type="ECO:0000313" key="14">
    <source>
        <dbReference type="Proteomes" id="UP000275408"/>
    </source>
</evidence>
<dbReference type="Gene3D" id="3.20.20.10">
    <property type="entry name" value="Alanine racemase"/>
    <property type="match status" value="1"/>
</dbReference>
<dbReference type="Pfam" id="PF01168">
    <property type="entry name" value="Ala_racemase_N"/>
    <property type="match status" value="1"/>
</dbReference>
<comment type="similarity">
    <text evidence="3">Belongs to the DSD1 family.</text>
</comment>
<dbReference type="GO" id="GO:0046872">
    <property type="term" value="F:metal ion binding"/>
    <property type="evidence" value="ECO:0007669"/>
    <property type="project" value="UniProtKB-KW"/>
</dbReference>
<keyword evidence="7" id="KW-0456">Lyase</keyword>
<reference evidence="13 14" key="1">
    <citation type="journal article" date="2018" name="Sci. Rep.">
        <title>Comparative analysis of the Pocillopora damicornis genome highlights role of immune system in coral evolution.</title>
        <authorList>
            <person name="Cunning R."/>
            <person name="Bay R.A."/>
            <person name="Gillette P."/>
            <person name="Baker A.C."/>
            <person name="Traylor-Knowles N."/>
        </authorList>
    </citation>
    <scope>NUCLEOTIDE SEQUENCE [LARGE SCALE GENOMIC DNA]</scope>
    <source>
        <strain evidence="13">RSMAS</strain>
        <tissue evidence="13">Whole animal</tissue>
    </source>
</reference>